<dbReference type="RefSeq" id="WP_183866317.1">
    <property type="nucleotide sequence ID" value="NZ_JACHCF010000003.1"/>
</dbReference>
<evidence type="ECO:0000313" key="2">
    <source>
        <dbReference type="Proteomes" id="UP000537718"/>
    </source>
</evidence>
<dbReference type="Pfam" id="PF13715">
    <property type="entry name" value="CarbopepD_reg_2"/>
    <property type="match status" value="1"/>
</dbReference>
<protein>
    <recommendedName>
        <fullName evidence="3">Carboxypeptidase-like protein</fullName>
    </recommendedName>
</protein>
<name>A0A7W9DIN3_9SPHI</name>
<comment type="caution">
    <text evidence="1">The sequence shown here is derived from an EMBL/GenBank/DDBJ whole genome shotgun (WGS) entry which is preliminary data.</text>
</comment>
<proteinExistence type="predicted"/>
<dbReference type="SUPFAM" id="SSF49464">
    <property type="entry name" value="Carboxypeptidase regulatory domain-like"/>
    <property type="match status" value="1"/>
</dbReference>
<dbReference type="AlphaFoldDB" id="A0A7W9DIN3"/>
<organism evidence="1 2">
    <name type="scientific">Pedobacter cryoconitis</name>
    <dbReference type="NCBI Taxonomy" id="188932"/>
    <lineage>
        <taxon>Bacteria</taxon>
        <taxon>Pseudomonadati</taxon>
        <taxon>Bacteroidota</taxon>
        <taxon>Sphingobacteriia</taxon>
        <taxon>Sphingobacteriales</taxon>
        <taxon>Sphingobacteriaceae</taxon>
        <taxon>Pedobacter</taxon>
    </lineage>
</organism>
<reference evidence="1 2" key="1">
    <citation type="submission" date="2020-08" db="EMBL/GenBank/DDBJ databases">
        <title>Genomic Encyclopedia of Type Strains, Phase IV (KMG-V): Genome sequencing to study the core and pangenomes of soil and plant-associated prokaryotes.</title>
        <authorList>
            <person name="Whitman W."/>
        </authorList>
    </citation>
    <scope>NUCLEOTIDE SEQUENCE [LARGE SCALE GENOMIC DNA]</scope>
    <source>
        <strain evidence="1 2">MP7CTX6</strain>
    </source>
</reference>
<evidence type="ECO:0008006" key="3">
    <source>
        <dbReference type="Google" id="ProtNLM"/>
    </source>
</evidence>
<accession>A0A7W9DIN3</accession>
<dbReference type="EMBL" id="JACHCF010000003">
    <property type="protein sequence ID" value="MBB5620271.1"/>
    <property type="molecule type" value="Genomic_DNA"/>
</dbReference>
<evidence type="ECO:0000313" key="1">
    <source>
        <dbReference type="EMBL" id="MBB5620271.1"/>
    </source>
</evidence>
<sequence length="412" mass="46537">MKKAALILFVNIIINFNTVHGQNAAKIEGVIVDENNITLPYVSIKIGTQTSTITNSEGSFSVKISDAQLKDSLSISYIGYKNFKIPVLKLQTGLKVKLVRNVVNLKEIIIRPVTAESIIANAMKNIPQNYATRPFEMTGFYREVGRVDSNYLSFAEASLNILNQGYTDKDKKDLVVINKERSLKKVGDIEVNNPFHAAVKGVPYIVLENDIVKHPGAIFGNDYLSKYTYQIAGSVIVNGEEAYVIKFDQKDGIKKALYKGTVVIIMSSYAIVSIDFILSPKGKAYAQSDVPFLQRPVMSLLGYSIQKVNEELSEKYMKINDKWYPYFYKIETTHRVKAKKQRIDGNLYISAELFISKINEQPKSNYSKDKVMPDSYVFNKLTDTYSDDYWEGFNFIKPASSLKVIAEKLHSN</sequence>
<gene>
    <name evidence="1" type="ORF">HDE69_001320</name>
</gene>
<dbReference type="Proteomes" id="UP000537718">
    <property type="component" value="Unassembled WGS sequence"/>
</dbReference>
<dbReference type="InterPro" id="IPR008969">
    <property type="entry name" value="CarboxyPept-like_regulatory"/>
</dbReference>